<evidence type="ECO:0000313" key="3">
    <source>
        <dbReference type="Proteomes" id="UP000050794"/>
    </source>
</evidence>
<dbReference type="AlphaFoldDB" id="A0A183UNR0"/>
<feature type="transmembrane region" description="Helical" evidence="1">
    <location>
        <begin position="161"/>
        <end position="185"/>
    </location>
</feature>
<organism evidence="3 4">
    <name type="scientific">Toxocara canis</name>
    <name type="common">Canine roundworm</name>
    <dbReference type="NCBI Taxonomy" id="6265"/>
    <lineage>
        <taxon>Eukaryota</taxon>
        <taxon>Metazoa</taxon>
        <taxon>Ecdysozoa</taxon>
        <taxon>Nematoda</taxon>
        <taxon>Chromadorea</taxon>
        <taxon>Rhabditida</taxon>
        <taxon>Spirurina</taxon>
        <taxon>Ascaridomorpha</taxon>
        <taxon>Ascaridoidea</taxon>
        <taxon>Toxocaridae</taxon>
        <taxon>Toxocara</taxon>
    </lineage>
</organism>
<keyword evidence="1" id="KW-1133">Transmembrane helix</keyword>
<dbReference type="WBParaSite" id="TCNE_0001013001-mRNA-1">
    <property type="protein sequence ID" value="TCNE_0001013001-mRNA-1"/>
    <property type="gene ID" value="TCNE_0001013001"/>
</dbReference>
<reference evidence="4" key="1">
    <citation type="submission" date="2016-06" db="UniProtKB">
        <authorList>
            <consortium name="WormBaseParasite"/>
        </authorList>
    </citation>
    <scope>IDENTIFICATION</scope>
</reference>
<dbReference type="InterPro" id="IPR056709">
    <property type="entry name" value="DUF7807"/>
</dbReference>
<feature type="transmembrane region" description="Helical" evidence="1">
    <location>
        <begin position="33"/>
        <end position="53"/>
    </location>
</feature>
<sequence>MALSVQPEKTPFQHYLPKYKCCCGSVHVKQGTLMIAILYSVMIAFIFLSKILGSSEPLLHELAQLGILFLELASLAAIFKALSSENEKFLLPFMVFQMLGLVISGFFLVIVTIAFIDTKSFAGDMVRSQVIISNESAREELNAVNPEEGEEFLQRVLRVSVVRITAVFAIATIAFAIAITIWWMWVVVRCYFYFRDLNVERAKRSVSLSFTAANIIP</sequence>
<dbReference type="PANTHER" id="PTHR34851">
    <property type="entry name" value="PROTEIN CBG05235-RELATED"/>
    <property type="match status" value="1"/>
</dbReference>
<dbReference type="PANTHER" id="PTHR34851:SF5">
    <property type="entry name" value="MARVEL DOMAIN-CONTAINING PROTEIN"/>
    <property type="match status" value="1"/>
</dbReference>
<keyword evidence="1" id="KW-0472">Membrane</keyword>
<evidence type="ECO:0000256" key="1">
    <source>
        <dbReference type="SAM" id="Phobius"/>
    </source>
</evidence>
<proteinExistence type="predicted"/>
<feature type="transmembrane region" description="Helical" evidence="1">
    <location>
        <begin position="89"/>
        <end position="116"/>
    </location>
</feature>
<reference evidence="2 3" key="2">
    <citation type="submission" date="2018-11" db="EMBL/GenBank/DDBJ databases">
        <authorList>
            <consortium name="Pathogen Informatics"/>
        </authorList>
    </citation>
    <scope>NUCLEOTIDE SEQUENCE [LARGE SCALE GENOMIC DNA]</scope>
</reference>
<evidence type="ECO:0000313" key="4">
    <source>
        <dbReference type="WBParaSite" id="TCNE_0001013001-mRNA-1"/>
    </source>
</evidence>
<name>A0A183UNR0_TOXCA</name>
<dbReference type="Pfam" id="PF25093">
    <property type="entry name" value="DUF7807"/>
    <property type="match status" value="1"/>
</dbReference>
<keyword evidence="1" id="KW-0812">Transmembrane</keyword>
<dbReference type="Proteomes" id="UP000050794">
    <property type="component" value="Unassembled WGS sequence"/>
</dbReference>
<gene>
    <name evidence="2" type="ORF">TCNE_LOCUS10130</name>
</gene>
<feature type="transmembrane region" description="Helical" evidence="1">
    <location>
        <begin position="65"/>
        <end position="83"/>
    </location>
</feature>
<dbReference type="EMBL" id="UYWY01020397">
    <property type="protein sequence ID" value="VDM41451.1"/>
    <property type="molecule type" value="Genomic_DNA"/>
</dbReference>
<protein>
    <submittedName>
        <fullName evidence="2 4">Uncharacterized protein</fullName>
    </submittedName>
</protein>
<evidence type="ECO:0000313" key="2">
    <source>
        <dbReference type="EMBL" id="VDM41451.1"/>
    </source>
</evidence>
<keyword evidence="3" id="KW-1185">Reference proteome</keyword>
<accession>A0A183UNR0</accession>